<reference evidence="1 2" key="1">
    <citation type="journal article" date="2010" name="Stand. Genomic Sci.">
        <title>Complete genome sequence of Spirosoma linguale type strain (1).</title>
        <authorList>
            <person name="Lail K."/>
            <person name="Sikorski J."/>
            <person name="Saunders E."/>
            <person name="Lapidus A."/>
            <person name="Glavina Del Rio T."/>
            <person name="Copeland A."/>
            <person name="Tice H."/>
            <person name="Cheng J.-F."/>
            <person name="Lucas S."/>
            <person name="Nolan M."/>
            <person name="Bruce D."/>
            <person name="Goodwin L."/>
            <person name="Pitluck S."/>
            <person name="Ivanova N."/>
            <person name="Mavromatis K."/>
            <person name="Ovchinnikova G."/>
            <person name="Pati A."/>
            <person name="Chen A."/>
            <person name="Palaniappan K."/>
            <person name="Land M."/>
            <person name="Hauser L."/>
            <person name="Chang Y.-J."/>
            <person name="Jeffries C.D."/>
            <person name="Chain P."/>
            <person name="Brettin T."/>
            <person name="Detter J.C."/>
            <person name="Schuetze A."/>
            <person name="Rohde M."/>
            <person name="Tindall B.J."/>
            <person name="Goeker M."/>
            <person name="Bristow J."/>
            <person name="Eisen J.A."/>
            <person name="Markowitz V."/>
            <person name="Hugenholtz P."/>
            <person name="Kyrpides N.C."/>
            <person name="Klenk H.-P."/>
            <person name="Chen F."/>
        </authorList>
    </citation>
    <scope>NUCLEOTIDE SEQUENCE [LARGE SCALE GENOMIC DNA]</scope>
    <source>
        <strain evidence="2">ATCC 33905 / DSM 74 / LMG 10896 / Claus 1</strain>
    </source>
</reference>
<sequence>MRFGYILAFIVMKSTVENIKNLWFGADTPIRQYKIKLHPELWAACQRTSHDFNPPSGATHLDDYRKSDKIAFAKAVLNDLNQNRSVRKTSAYELAYSGILSASRKDYRV</sequence>
<dbReference type="HOGENOM" id="CLU_2182292_0_0_10"/>
<accession>D2QLN6</accession>
<gene>
    <name evidence="1" type="ordered locus">Slin_4344</name>
</gene>
<evidence type="ECO:0000313" key="2">
    <source>
        <dbReference type="Proteomes" id="UP000002028"/>
    </source>
</evidence>
<dbReference type="Proteomes" id="UP000002028">
    <property type="component" value="Chromosome"/>
</dbReference>
<organism evidence="1 2">
    <name type="scientific">Spirosoma linguale (strain ATCC 33905 / DSM 74 / LMG 10896 / Claus 1)</name>
    <dbReference type="NCBI Taxonomy" id="504472"/>
    <lineage>
        <taxon>Bacteria</taxon>
        <taxon>Pseudomonadati</taxon>
        <taxon>Bacteroidota</taxon>
        <taxon>Cytophagia</taxon>
        <taxon>Cytophagales</taxon>
        <taxon>Cytophagaceae</taxon>
        <taxon>Spirosoma</taxon>
    </lineage>
</organism>
<dbReference type="KEGG" id="sli:Slin_4344"/>
<evidence type="ECO:0000313" key="1">
    <source>
        <dbReference type="EMBL" id="ADB40326.1"/>
    </source>
</evidence>
<protein>
    <submittedName>
        <fullName evidence="1">Uncharacterized protein</fullName>
    </submittedName>
</protein>
<name>D2QLN6_SPILD</name>
<dbReference type="eggNOG" id="ENOG502ZV89">
    <property type="taxonomic scope" value="Bacteria"/>
</dbReference>
<keyword evidence="2" id="KW-1185">Reference proteome</keyword>
<dbReference type="AlphaFoldDB" id="D2QLN6"/>
<dbReference type="EMBL" id="CP001769">
    <property type="protein sequence ID" value="ADB40326.1"/>
    <property type="molecule type" value="Genomic_DNA"/>
</dbReference>
<proteinExistence type="predicted"/>